<dbReference type="SUPFAM" id="SSF53335">
    <property type="entry name" value="S-adenosyl-L-methionine-dependent methyltransferases"/>
    <property type="match status" value="1"/>
</dbReference>
<gene>
    <name evidence="2" type="ORF">US19_C0002G0007</name>
</gene>
<keyword evidence="2" id="KW-0489">Methyltransferase</keyword>
<evidence type="ECO:0000259" key="1">
    <source>
        <dbReference type="Pfam" id="PF08241"/>
    </source>
</evidence>
<dbReference type="Gene3D" id="3.40.50.150">
    <property type="entry name" value="Vaccinia Virus protein VP39"/>
    <property type="match status" value="1"/>
</dbReference>
<dbReference type="GO" id="GO:0008757">
    <property type="term" value="F:S-adenosylmethionine-dependent methyltransferase activity"/>
    <property type="evidence" value="ECO:0007669"/>
    <property type="project" value="InterPro"/>
</dbReference>
<dbReference type="EMBL" id="LBSA01000002">
    <property type="protein sequence ID" value="KKQ10588.1"/>
    <property type="molecule type" value="Genomic_DNA"/>
</dbReference>
<dbReference type="InterPro" id="IPR029063">
    <property type="entry name" value="SAM-dependent_MTases_sf"/>
</dbReference>
<sequence>MKLKKINYQKLFFEHLTKYSPYKKNISWTKWYSNVAVFKGERTAQILLEYKGSDAKVLDLGCGIGLSLSILSDYFSKIVGCDTEEDAIKASKIILNKAGKDVSLFKYNGKKLPFKDNSFDIVTLIEVYEHVEDTKILIDEVYRVLKKDGVAHITTANKWWPIEPHFKLLFLSYLPGFLADFYVKVSGRGEKYSDIKLPSYSEFKKAVERRFVVEDITLKLIEDYEKYSFHKERGNILIIVGEFLKFLNTFRRIRILKFLVDLFKEFLLRISLGWLFIAKPRIK</sequence>
<dbReference type="CDD" id="cd02440">
    <property type="entry name" value="AdoMet_MTases"/>
    <property type="match status" value="1"/>
</dbReference>
<evidence type="ECO:0000313" key="3">
    <source>
        <dbReference type="Proteomes" id="UP000034492"/>
    </source>
</evidence>
<protein>
    <submittedName>
        <fullName evidence="2">Methyltransferase family protein</fullName>
    </submittedName>
</protein>
<dbReference type="PANTHER" id="PTHR43591:SF110">
    <property type="entry name" value="RHODANESE DOMAIN-CONTAINING PROTEIN"/>
    <property type="match status" value="1"/>
</dbReference>
<dbReference type="AlphaFoldDB" id="A0A0G0EUL5"/>
<accession>A0A0G0EUL5</accession>
<dbReference type="Proteomes" id="UP000034492">
    <property type="component" value="Unassembled WGS sequence"/>
</dbReference>
<reference evidence="2 3" key="1">
    <citation type="journal article" date="2015" name="Nature">
        <title>rRNA introns, odd ribosomes, and small enigmatic genomes across a large radiation of phyla.</title>
        <authorList>
            <person name="Brown C.T."/>
            <person name="Hug L.A."/>
            <person name="Thomas B.C."/>
            <person name="Sharon I."/>
            <person name="Castelle C.J."/>
            <person name="Singh A."/>
            <person name="Wilkins M.J."/>
            <person name="Williams K.H."/>
            <person name="Banfield J.F."/>
        </authorList>
    </citation>
    <scope>NUCLEOTIDE SEQUENCE [LARGE SCALE GENOMIC DNA]</scope>
</reference>
<dbReference type="InterPro" id="IPR013216">
    <property type="entry name" value="Methyltransf_11"/>
</dbReference>
<organism evidence="2 3">
    <name type="scientific">Candidatus Daviesbacteria bacterium GW2011_GWB1_36_5</name>
    <dbReference type="NCBI Taxonomy" id="1618426"/>
    <lineage>
        <taxon>Bacteria</taxon>
        <taxon>Candidatus Daviesiibacteriota</taxon>
    </lineage>
</organism>
<dbReference type="Pfam" id="PF08241">
    <property type="entry name" value="Methyltransf_11"/>
    <property type="match status" value="1"/>
</dbReference>
<proteinExistence type="predicted"/>
<dbReference type="GO" id="GO:0032259">
    <property type="term" value="P:methylation"/>
    <property type="evidence" value="ECO:0007669"/>
    <property type="project" value="UniProtKB-KW"/>
</dbReference>
<feature type="domain" description="Methyltransferase type 11" evidence="1">
    <location>
        <begin position="58"/>
        <end position="151"/>
    </location>
</feature>
<evidence type="ECO:0000313" key="2">
    <source>
        <dbReference type="EMBL" id="KKQ10588.1"/>
    </source>
</evidence>
<comment type="caution">
    <text evidence="2">The sequence shown here is derived from an EMBL/GenBank/DDBJ whole genome shotgun (WGS) entry which is preliminary data.</text>
</comment>
<keyword evidence="2" id="KW-0808">Transferase</keyword>
<name>A0A0G0EUL5_9BACT</name>
<dbReference type="PANTHER" id="PTHR43591">
    <property type="entry name" value="METHYLTRANSFERASE"/>
    <property type="match status" value="1"/>
</dbReference>